<dbReference type="AlphaFoldDB" id="A0A3M6XPG0"/>
<dbReference type="Proteomes" id="UP000282582">
    <property type="component" value="Unassembled WGS sequence"/>
</dbReference>
<organism evidence="3 4">
    <name type="scientific">Hortaea werneckii</name>
    <name type="common">Black yeast</name>
    <name type="synonym">Cladosporium werneckii</name>
    <dbReference type="NCBI Taxonomy" id="91943"/>
    <lineage>
        <taxon>Eukaryota</taxon>
        <taxon>Fungi</taxon>
        <taxon>Dikarya</taxon>
        <taxon>Ascomycota</taxon>
        <taxon>Pezizomycotina</taxon>
        <taxon>Dothideomycetes</taxon>
        <taxon>Dothideomycetidae</taxon>
        <taxon>Mycosphaerellales</taxon>
        <taxon>Teratosphaeriaceae</taxon>
        <taxon>Hortaea</taxon>
    </lineage>
</organism>
<evidence type="ECO:0000256" key="1">
    <source>
        <dbReference type="SAM" id="Coils"/>
    </source>
</evidence>
<feature type="region of interest" description="Disordered" evidence="2">
    <location>
        <begin position="181"/>
        <end position="272"/>
    </location>
</feature>
<accession>A0A3M6XPG0</accession>
<dbReference type="EMBL" id="QWIK01001770">
    <property type="protein sequence ID" value="RMX92506.1"/>
    <property type="molecule type" value="Genomic_DNA"/>
</dbReference>
<name>A0A3M6XPG0_HORWE</name>
<feature type="compositionally biased region" description="Polar residues" evidence="2">
    <location>
        <begin position="181"/>
        <end position="201"/>
    </location>
</feature>
<evidence type="ECO:0000256" key="2">
    <source>
        <dbReference type="SAM" id="MobiDB-lite"/>
    </source>
</evidence>
<sequence>MLTPIAPIRTWQSVHRKPQPLRRSAGSSRSLPIPPSQPLDAGVTDLVASTFSHREAKRVERAKGRESLVRVNEKLAHLLNTIGVDARNATTISTSSSCTQASTPTTSSDYHELLTVTTHLLSEAQTLSTWTFDMIESNGPQVEPFAEKVALVERVARELRERVLQQQQQQQQVQQMQHLTNTKLTPNTAGLRSCNTTTSAASKKRSRSGEDDEEVPQQQQSQHQQTNPPLSYKRSRVFAPASALRDHYHQQQHQQQQSQQQELMPGIEPTTTSSCGTYAERFLQTPWWVQRPICD</sequence>
<reference evidence="3 4" key="1">
    <citation type="journal article" date="2018" name="BMC Genomics">
        <title>Genomic evidence for intraspecific hybridization in a clonal and extremely halotolerant yeast.</title>
        <authorList>
            <person name="Gostincar C."/>
            <person name="Stajich J.E."/>
            <person name="Zupancic J."/>
            <person name="Zalar P."/>
            <person name="Gunde-Cimerman N."/>
        </authorList>
    </citation>
    <scope>NUCLEOTIDE SEQUENCE [LARGE SCALE GENOMIC DNA]</scope>
    <source>
        <strain evidence="3 4">EXF-6654</strain>
    </source>
</reference>
<proteinExistence type="predicted"/>
<comment type="caution">
    <text evidence="3">The sequence shown here is derived from an EMBL/GenBank/DDBJ whole genome shotgun (WGS) entry which is preliminary data.</text>
</comment>
<feature type="coiled-coil region" evidence="1">
    <location>
        <begin position="149"/>
        <end position="176"/>
    </location>
</feature>
<feature type="compositionally biased region" description="Low complexity" evidence="2">
    <location>
        <begin position="251"/>
        <end position="261"/>
    </location>
</feature>
<gene>
    <name evidence="3" type="ORF">D0868_13371</name>
</gene>
<evidence type="ECO:0000313" key="4">
    <source>
        <dbReference type="Proteomes" id="UP000282582"/>
    </source>
</evidence>
<protein>
    <submittedName>
        <fullName evidence="3">Uncharacterized protein</fullName>
    </submittedName>
</protein>
<keyword evidence="1" id="KW-0175">Coiled coil</keyword>
<feature type="region of interest" description="Disordered" evidence="2">
    <location>
        <begin position="14"/>
        <end position="41"/>
    </location>
</feature>
<evidence type="ECO:0000313" key="3">
    <source>
        <dbReference type="EMBL" id="RMX92506.1"/>
    </source>
</evidence>